<keyword evidence="1" id="KW-0812">Transmembrane</keyword>
<reference evidence="2" key="1">
    <citation type="journal article" date="2014" name="PLoS ONE">
        <title>Genetic Diversity and Molecular Evolution of Plum bark necrosis stem pitting-associated virus from China.</title>
        <authorList>
            <person name="Qu L."/>
            <person name="Cui H."/>
            <person name="Wu G."/>
            <person name="Zhou J."/>
            <person name="Su J."/>
            <person name="Wang G."/>
            <person name="Hong N."/>
        </authorList>
    </citation>
    <scope>NUCLEOTIDE SEQUENCE</scope>
    <source>
        <strain evidence="2">WH-1</strain>
    </source>
</reference>
<feature type="transmembrane region" description="Helical" evidence="1">
    <location>
        <begin position="12"/>
        <end position="38"/>
    </location>
</feature>
<evidence type="ECO:0000256" key="1">
    <source>
        <dbReference type="SAM" id="Phobius"/>
    </source>
</evidence>
<accession>A0A075X0K0</accession>
<protein>
    <submittedName>
        <fullName evidence="2">Hydrophobic protein</fullName>
    </submittedName>
</protein>
<proteinExistence type="predicted"/>
<keyword evidence="1" id="KW-0472">Membrane</keyword>
<keyword evidence="1" id="KW-1133">Transmembrane helix</keyword>
<gene>
    <name evidence="2" type="primary">P6</name>
</gene>
<organism evidence="2">
    <name type="scientific">Plum bark necrosis stem pitting-associated virus</name>
    <dbReference type="NCBI Taxonomy" id="675077"/>
    <lineage>
        <taxon>Viruses</taxon>
        <taxon>Riboviria</taxon>
        <taxon>Orthornavirae</taxon>
        <taxon>Kitrinoviricota</taxon>
        <taxon>Alsuviricetes</taxon>
        <taxon>Martellivirales</taxon>
        <taxon>Closteroviridae</taxon>
        <taxon>Ampelovirus</taxon>
        <taxon>Ampelovirus pruni</taxon>
    </lineage>
</organism>
<dbReference type="EMBL" id="KJ792852">
    <property type="protein sequence ID" value="AIH06929.1"/>
    <property type="molecule type" value="Genomic_RNA"/>
</dbReference>
<evidence type="ECO:0000313" key="2">
    <source>
        <dbReference type="EMBL" id="AIH06929.1"/>
    </source>
</evidence>
<name>A0A075X0K0_9CLOS</name>
<sequence>MSQTLLATDTSQVLLVFLIAFCFLIFITASLGVGFCVYRLIRSESRATPENRAAPPY</sequence>